<dbReference type="AlphaFoldDB" id="A0A4C1XDW9"/>
<proteinExistence type="predicted"/>
<feature type="compositionally biased region" description="Basic and acidic residues" evidence="1">
    <location>
        <begin position="73"/>
        <end position="94"/>
    </location>
</feature>
<dbReference type="EMBL" id="BGZK01000806">
    <property type="protein sequence ID" value="GBP61172.1"/>
    <property type="molecule type" value="Genomic_DNA"/>
</dbReference>
<reference evidence="2 3" key="1">
    <citation type="journal article" date="2019" name="Commun. Biol.">
        <title>The bagworm genome reveals a unique fibroin gene that provides high tensile strength.</title>
        <authorList>
            <person name="Kono N."/>
            <person name="Nakamura H."/>
            <person name="Ohtoshi R."/>
            <person name="Tomita M."/>
            <person name="Numata K."/>
            <person name="Arakawa K."/>
        </authorList>
    </citation>
    <scope>NUCLEOTIDE SEQUENCE [LARGE SCALE GENOMIC DNA]</scope>
</reference>
<organism evidence="2 3">
    <name type="scientific">Eumeta variegata</name>
    <name type="common">Bagworm moth</name>
    <name type="synonym">Eumeta japonica</name>
    <dbReference type="NCBI Taxonomy" id="151549"/>
    <lineage>
        <taxon>Eukaryota</taxon>
        <taxon>Metazoa</taxon>
        <taxon>Ecdysozoa</taxon>
        <taxon>Arthropoda</taxon>
        <taxon>Hexapoda</taxon>
        <taxon>Insecta</taxon>
        <taxon>Pterygota</taxon>
        <taxon>Neoptera</taxon>
        <taxon>Endopterygota</taxon>
        <taxon>Lepidoptera</taxon>
        <taxon>Glossata</taxon>
        <taxon>Ditrysia</taxon>
        <taxon>Tineoidea</taxon>
        <taxon>Psychidae</taxon>
        <taxon>Oiketicinae</taxon>
        <taxon>Eumeta</taxon>
    </lineage>
</organism>
<dbReference type="Proteomes" id="UP000299102">
    <property type="component" value="Unassembled WGS sequence"/>
</dbReference>
<accession>A0A4C1XDW9</accession>
<dbReference type="OrthoDB" id="10258888at2759"/>
<protein>
    <submittedName>
        <fullName evidence="2">Uncharacterized protein</fullName>
    </submittedName>
</protein>
<comment type="caution">
    <text evidence="2">The sequence shown here is derived from an EMBL/GenBank/DDBJ whole genome shotgun (WGS) entry which is preliminary data.</text>
</comment>
<feature type="compositionally biased region" description="Low complexity" evidence="1">
    <location>
        <begin position="15"/>
        <end position="36"/>
    </location>
</feature>
<keyword evidence="3" id="KW-1185">Reference proteome</keyword>
<evidence type="ECO:0000313" key="3">
    <source>
        <dbReference type="Proteomes" id="UP000299102"/>
    </source>
</evidence>
<feature type="region of interest" description="Disordered" evidence="1">
    <location>
        <begin position="1"/>
        <end position="104"/>
    </location>
</feature>
<evidence type="ECO:0000256" key="1">
    <source>
        <dbReference type="SAM" id="MobiDB-lite"/>
    </source>
</evidence>
<sequence length="166" mass="17841">MARPMTANVQESRRAGVVARGRPRRAGAAEGSPARAPTALDRAAHGAAAATAPHAPPAMDRPGILKKPKGRRKGDLLDKSSKIRREKVDGDTPRDAGAPLPHGCTPLMYACQQGDYKAVVDALNKDVSGRPHRPPPRRSRTSPRYHCIHYSSVTPRLSPSVLKTHT</sequence>
<name>A0A4C1XDW9_EUMVA</name>
<evidence type="ECO:0000313" key="2">
    <source>
        <dbReference type="EMBL" id="GBP61172.1"/>
    </source>
</evidence>
<gene>
    <name evidence="2" type="ORF">EVAR_28381_1</name>
</gene>